<sequence>APNIPLHVGLESRQQFCLQTPPSMERMPLQYTVCVGHNIRAVHQESMQQLSTARRELPNMD</sequence>
<evidence type="ECO:0000313" key="1">
    <source>
        <dbReference type="EMBL" id="KAL0154719.1"/>
    </source>
</evidence>
<organism evidence="1 2">
    <name type="scientific">Cirrhinus mrigala</name>
    <name type="common">Mrigala</name>
    <dbReference type="NCBI Taxonomy" id="683832"/>
    <lineage>
        <taxon>Eukaryota</taxon>
        <taxon>Metazoa</taxon>
        <taxon>Chordata</taxon>
        <taxon>Craniata</taxon>
        <taxon>Vertebrata</taxon>
        <taxon>Euteleostomi</taxon>
        <taxon>Actinopterygii</taxon>
        <taxon>Neopterygii</taxon>
        <taxon>Teleostei</taxon>
        <taxon>Ostariophysi</taxon>
        <taxon>Cypriniformes</taxon>
        <taxon>Cyprinidae</taxon>
        <taxon>Labeoninae</taxon>
        <taxon>Labeonini</taxon>
        <taxon>Cirrhinus</taxon>
    </lineage>
</organism>
<evidence type="ECO:0000313" key="2">
    <source>
        <dbReference type="Proteomes" id="UP001529510"/>
    </source>
</evidence>
<reference evidence="1 2" key="1">
    <citation type="submission" date="2024-05" db="EMBL/GenBank/DDBJ databases">
        <title>Genome sequencing and assembly of Indian major carp, Cirrhinus mrigala (Hamilton, 1822).</title>
        <authorList>
            <person name="Mohindra V."/>
            <person name="Chowdhury L.M."/>
            <person name="Lal K."/>
            <person name="Jena J.K."/>
        </authorList>
    </citation>
    <scope>NUCLEOTIDE SEQUENCE [LARGE SCALE GENOMIC DNA]</scope>
    <source>
        <strain evidence="1">CM1030</strain>
        <tissue evidence="1">Blood</tissue>
    </source>
</reference>
<dbReference type="EMBL" id="JAMKFB020000025">
    <property type="protein sequence ID" value="KAL0154719.1"/>
    <property type="molecule type" value="Genomic_DNA"/>
</dbReference>
<dbReference type="AlphaFoldDB" id="A0ABD0MZX8"/>
<feature type="non-terminal residue" evidence="1">
    <location>
        <position position="1"/>
    </location>
</feature>
<protein>
    <submittedName>
        <fullName evidence="1">Uncharacterized protein</fullName>
    </submittedName>
</protein>
<name>A0ABD0MZX8_CIRMR</name>
<keyword evidence="2" id="KW-1185">Reference proteome</keyword>
<comment type="caution">
    <text evidence="1">The sequence shown here is derived from an EMBL/GenBank/DDBJ whole genome shotgun (WGS) entry which is preliminary data.</text>
</comment>
<dbReference type="Proteomes" id="UP001529510">
    <property type="component" value="Unassembled WGS sequence"/>
</dbReference>
<accession>A0ABD0MZX8</accession>
<proteinExistence type="predicted"/>
<gene>
    <name evidence="1" type="ORF">M9458_048982</name>
</gene>
<feature type="non-terminal residue" evidence="1">
    <location>
        <position position="61"/>
    </location>
</feature>